<protein>
    <submittedName>
        <fullName evidence="9">Response regulator transcription factor</fullName>
    </submittedName>
</protein>
<dbReference type="GO" id="GO:0000160">
    <property type="term" value="P:phosphorelay signal transduction system"/>
    <property type="evidence" value="ECO:0007669"/>
    <property type="project" value="InterPro"/>
</dbReference>
<dbReference type="SMART" id="SM00421">
    <property type="entry name" value="HTH_LUXR"/>
    <property type="match status" value="1"/>
</dbReference>
<sequence>MKIVIADDHHIVRKGLTLFINTQEDMEVIGEAKNGQEAVEITNKLQPDIILMDLSMPILDGLQATKRIKENNPEMKIMILTSFSDQDHVIPALEVGAAGYQLKDSNPDDLIIAVRKLMNGEHQFPEKVTSQLLSHLTGKKDKTKHLLDELTKREKEVLKEIACGKSNKEIAFSLEITEKTVKTHVSNILMKLQLQDRTQAALYAVKHGLVCDQNL</sequence>
<dbReference type="GO" id="GO:0003677">
    <property type="term" value="F:DNA binding"/>
    <property type="evidence" value="ECO:0007669"/>
    <property type="project" value="UniProtKB-KW"/>
</dbReference>
<dbReference type="InterPro" id="IPR016032">
    <property type="entry name" value="Sig_transdc_resp-reg_C-effctor"/>
</dbReference>
<dbReference type="PRINTS" id="PR00038">
    <property type="entry name" value="HTHLUXR"/>
</dbReference>
<dbReference type="Pfam" id="PF00196">
    <property type="entry name" value="GerE"/>
    <property type="match status" value="1"/>
</dbReference>
<evidence type="ECO:0000256" key="1">
    <source>
        <dbReference type="ARBA" id="ARBA00004496"/>
    </source>
</evidence>
<dbReference type="EMBL" id="JAGIYQ010000002">
    <property type="protein sequence ID" value="MBP0724464.1"/>
    <property type="molecule type" value="Genomic_DNA"/>
</dbReference>
<reference evidence="9" key="1">
    <citation type="submission" date="2021-04" db="EMBL/GenBank/DDBJ databases">
        <title>Genome seq and assembly of Bacillus sp.</title>
        <authorList>
            <person name="Chhetri G."/>
        </authorList>
    </citation>
    <scope>NUCLEOTIDE SEQUENCE</scope>
    <source>
        <strain evidence="9">RG28</strain>
    </source>
</reference>
<dbReference type="Gene3D" id="3.40.50.2300">
    <property type="match status" value="1"/>
</dbReference>
<organism evidence="9 10">
    <name type="scientific">Gottfriedia endophytica</name>
    <dbReference type="NCBI Taxonomy" id="2820819"/>
    <lineage>
        <taxon>Bacteria</taxon>
        <taxon>Bacillati</taxon>
        <taxon>Bacillota</taxon>
        <taxon>Bacilli</taxon>
        <taxon>Bacillales</taxon>
        <taxon>Bacillaceae</taxon>
        <taxon>Gottfriedia</taxon>
    </lineage>
</organism>
<evidence type="ECO:0000256" key="6">
    <source>
        <dbReference type="PROSITE-ProRule" id="PRU00169"/>
    </source>
</evidence>
<dbReference type="PROSITE" id="PS50110">
    <property type="entry name" value="RESPONSE_REGULATORY"/>
    <property type="match status" value="1"/>
</dbReference>
<keyword evidence="5" id="KW-0804">Transcription</keyword>
<dbReference type="CDD" id="cd17535">
    <property type="entry name" value="REC_NarL-like"/>
    <property type="match status" value="1"/>
</dbReference>
<accession>A0A940NFD8</accession>
<dbReference type="SMART" id="SM00448">
    <property type="entry name" value="REC"/>
    <property type="match status" value="1"/>
</dbReference>
<name>A0A940NFD8_9BACI</name>
<dbReference type="SUPFAM" id="SSF52172">
    <property type="entry name" value="CheY-like"/>
    <property type="match status" value="1"/>
</dbReference>
<dbReference type="InterPro" id="IPR011006">
    <property type="entry name" value="CheY-like_superfamily"/>
</dbReference>
<evidence type="ECO:0000259" key="8">
    <source>
        <dbReference type="PROSITE" id="PS50110"/>
    </source>
</evidence>
<comment type="caution">
    <text evidence="9">The sequence shown here is derived from an EMBL/GenBank/DDBJ whole genome shotgun (WGS) entry which is preliminary data.</text>
</comment>
<evidence type="ECO:0000313" key="9">
    <source>
        <dbReference type="EMBL" id="MBP0724464.1"/>
    </source>
</evidence>
<evidence type="ECO:0000313" key="10">
    <source>
        <dbReference type="Proteomes" id="UP000682134"/>
    </source>
</evidence>
<evidence type="ECO:0000256" key="3">
    <source>
        <dbReference type="ARBA" id="ARBA00023015"/>
    </source>
</evidence>
<keyword evidence="10" id="KW-1185">Reference proteome</keyword>
<keyword evidence="2 6" id="KW-0597">Phosphoprotein</keyword>
<keyword evidence="4" id="KW-0238">DNA-binding</keyword>
<feature type="domain" description="Response regulatory" evidence="8">
    <location>
        <begin position="2"/>
        <end position="118"/>
    </location>
</feature>
<dbReference type="PROSITE" id="PS50043">
    <property type="entry name" value="HTH_LUXR_2"/>
    <property type="match status" value="1"/>
</dbReference>
<feature type="modified residue" description="4-aspartylphosphate" evidence="6">
    <location>
        <position position="53"/>
    </location>
</feature>
<gene>
    <name evidence="9" type="ORF">J5Y03_04585</name>
</gene>
<dbReference type="InterPro" id="IPR039420">
    <property type="entry name" value="WalR-like"/>
</dbReference>
<evidence type="ECO:0000259" key="7">
    <source>
        <dbReference type="PROSITE" id="PS50043"/>
    </source>
</evidence>
<dbReference type="Proteomes" id="UP000682134">
    <property type="component" value="Unassembled WGS sequence"/>
</dbReference>
<dbReference type="Pfam" id="PF00072">
    <property type="entry name" value="Response_reg"/>
    <property type="match status" value="1"/>
</dbReference>
<dbReference type="CDD" id="cd06170">
    <property type="entry name" value="LuxR_C_like"/>
    <property type="match status" value="1"/>
</dbReference>
<feature type="domain" description="HTH luxR-type" evidence="7">
    <location>
        <begin position="143"/>
        <end position="208"/>
    </location>
</feature>
<dbReference type="PANTHER" id="PTHR43214:SF43">
    <property type="entry name" value="TWO-COMPONENT RESPONSE REGULATOR"/>
    <property type="match status" value="1"/>
</dbReference>
<keyword evidence="3" id="KW-0805">Transcription regulation</keyword>
<dbReference type="InterPro" id="IPR058245">
    <property type="entry name" value="NreC/VraR/RcsB-like_REC"/>
</dbReference>
<comment type="subcellular location">
    <subcellularLocation>
        <location evidence="1">Cytoplasm</location>
    </subcellularLocation>
</comment>
<evidence type="ECO:0000256" key="5">
    <source>
        <dbReference type="ARBA" id="ARBA00023163"/>
    </source>
</evidence>
<evidence type="ECO:0000256" key="4">
    <source>
        <dbReference type="ARBA" id="ARBA00023125"/>
    </source>
</evidence>
<dbReference type="GO" id="GO:0005737">
    <property type="term" value="C:cytoplasm"/>
    <property type="evidence" value="ECO:0007669"/>
    <property type="project" value="UniProtKB-SubCell"/>
</dbReference>
<dbReference type="PROSITE" id="PS00622">
    <property type="entry name" value="HTH_LUXR_1"/>
    <property type="match status" value="1"/>
</dbReference>
<dbReference type="InterPro" id="IPR000792">
    <property type="entry name" value="Tscrpt_reg_LuxR_C"/>
</dbReference>
<dbReference type="GO" id="GO:0006355">
    <property type="term" value="P:regulation of DNA-templated transcription"/>
    <property type="evidence" value="ECO:0007669"/>
    <property type="project" value="InterPro"/>
</dbReference>
<proteinExistence type="predicted"/>
<dbReference type="SUPFAM" id="SSF46894">
    <property type="entry name" value="C-terminal effector domain of the bipartite response regulators"/>
    <property type="match status" value="1"/>
</dbReference>
<dbReference type="InterPro" id="IPR001789">
    <property type="entry name" value="Sig_transdc_resp-reg_receiver"/>
</dbReference>
<evidence type="ECO:0000256" key="2">
    <source>
        <dbReference type="ARBA" id="ARBA00022553"/>
    </source>
</evidence>
<dbReference type="PANTHER" id="PTHR43214">
    <property type="entry name" value="TWO-COMPONENT RESPONSE REGULATOR"/>
    <property type="match status" value="1"/>
</dbReference>
<dbReference type="AlphaFoldDB" id="A0A940NFD8"/>